<reference evidence="2 3" key="1">
    <citation type="journal article" date="2019" name="Int. J. Syst. Evol. Microbiol.">
        <title>The Global Catalogue of Microorganisms (GCM) 10K type strain sequencing project: providing services to taxonomists for standard genome sequencing and annotation.</title>
        <authorList>
            <consortium name="The Broad Institute Genomics Platform"/>
            <consortium name="The Broad Institute Genome Sequencing Center for Infectious Disease"/>
            <person name="Wu L."/>
            <person name="Ma J."/>
        </authorList>
    </citation>
    <scope>NUCLEOTIDE SEQUENCE [LARGE SCALE GENOMIC DNA]</scope>
    <source>
        <strain evidence="2 3">JCM 14559</strain>
    </source>
</reference>
<proteinExistence type="predicted"/>
<feature type="compositionally biased region" description="Low complexity" evidence="1">
    <location>
        <begin position="163"/>
        <end position="183"/>
    </location>
</feature>
<feature type="region of interest" description="Disordered" evidence="1">
    <location>
        <begin position="158"/>
        <end position="183"/>
    </location>
</feature>
<keyword evidence="3" id="KW-1185">Reference proteome</keyword>
<evidence type="ECO:0000256" key="1">
    <source>
        <dbReference type="SAM" id="MobiDB-lite"/>
    </source>
</evidence>
<evidence type="ECO:0000313" key="2">
    <source>
        <dbReference type="EMBL" id="GAA2092024.1"/>
    </source>
</evidence>
<gene>
    <name evidence="2" type="ORF">GCM10009759_17280</name>
</gene>
<sequence>MDAAVAAWPSRPGQPFRMPSTELAVQQLAILQALHTRAVAVAVQPRPGPFAAPDDAETARREAAAAARTVSHIAYAAYFLSDVLEIAVDTEGRGRPLGPLSLDYAESAYRSASDALIEAARNLHLHTDHLAGRPDGPRNQYGAVRRAAARLRSAVCPAPKTGPAVPVDPAAPAPAASKPSPRR</sequence>
<protein>
    <submittedName>
        <fullName evidence="2">Uncharacterized protein</fullName>
    </submittedName>
</protein>
<evidence type="ECO:0000313" key="3">
    <source>
        <dbReference type="Proteomes" id="UP001500897"/>
    </source>
</evidence>
<comment type="caution">
    <text evidence="2">The sequence shown here is derived from an EMBL/GenBank/DDBJ whole genome shotgun (WGS) entry which is preliminary data.</text>
</comment>
<accession>A0ABN2WGP6</accession>
<name>A0ABN2WGP6_9ACTN</name>
<dbReference type="Proteomes" id="UP001500897">
    <property type="component" value="Unassembled WGS sequence"/>
</dbReference>
<organism evidence="2 3">
    <name type="scientific">Kitasatospora saccharophila</name>
    <dbReference type="NCBI Taxonomy" id="407973"/>
    <lineage>
        <taxon>Bacteria</taxon>
        <taxon>Bacillati</taxon>
        <taxon>Actinomycetota</taxon>
        <taxon>Actinomycetes</taxon>
        <taxon>Kitasatosporales</taxon>
        <taxon>Streptomycetaceae</taxon>
        <taxon>Kitasatospora</taxon>
    </lineage>
</organism>
<dbReference type="RefSeq" id="WP_380272440.1">
    <property type="nucleotide sequence ID" value="NZ_JBHTGA010000001.1"/>
</dbReference>
<dbReference type="EMBL" id="BAAANS010000009">
    <property type="protein sequence ID" value="GAA2092024.1"/>
    <property type="molecule type" value="Genomic_DNA"/>
</dbReference>